<name>A0A6G4U797_9ACTN</name>
<dbReference type="PANTHER" id="PTHR10098:SF108">
    <property type="entry name" value="TETRATRICOPEPTIDE REPEAT PROTEIN 28"/>
    <property type="match status" value="1"/>
</dbReference>
<evidence type="ECO:0000256" key="1">
    <source>
        <dbReference type="PROSITE-ProRule" id="PRU00339"/>
    </source>
</evidence>
<dbReference type="EMBL" id="JAAKZV010000179">
    <property type="protein sequence ID" value="NGN68054.1"/>
    <property type="molecule type" value="Genomic_DNA"/>
</dbReference>
<dbReference type="SUPFAM" id="SSF48452">
    <property type="entry name" value="TPR-like"/>
    <property type="match status" value="2"/>
</dbReference>
<comment type="caution">
    <text evidence="2">The sequence shown here is derived from an EMBL/GenBank/DDBJ whole genome shotgun (WGS) entry which is preliminary data.</text>
</comment>
<proteinExistence type="predicted"/>
<keyword evidence="1" id="KW-0802">TPR repeat</keyword>
<dbReference type="Gene3D" id="1.25.40.10">
    <property type="entry name" value="Tetratricopeptide repeat domain"/>
    <property type="match status" value="2"/>
</dbReference>
<evidence type="ECO:0000313" key="2">
    <source>
        <dbReference type="EMBL" id="NGN68054.1"/>
    </source>
</evidence>
<dbReference type="PANTHER" id="PTHR10098">
    <property type="entry name" value="RAPSYN-RELATED"/>
    <property type="match status" value="1"/>
</dbReference>
<dbReference type="InterPro" id="IPR011990">
    <property type="entry name" value="TPR-like_helical_dom_sf"/>
</dbReference>
<keyword evidence="3" id="KW-1185">Reference proteome</keyword>
<accession>A0A6G4U797</accession>
<feature type="repeat" description="TPR" evidence="1">
    <location>
        <begin position="421"/>
        <end position="454"/>
    </location>
</feature>
<dbReference type="SMART" id="SM00028">
    <property type="entry name" value="TPR"/>
    <property type="match status" value="4"/>
</dbReference>
<sequence length="589" mass="62984">MEALRGDIAQAGLDTLSGRPAPRARVLLIAGKPGSGRSRLAAEFARQVADDYPDGRLVIVDDVADAEQLDELIPESRDHLVLAVAEGPLTGVSDVRPCVLGGLEPADAKELLEHFAGDIRVTVDPKAAEALVEECEGHPAALTLVGGWLAARPDAAVADAVRALPAGDSALARAFRLTYESLPQPAGHLLRLLALAPAGLVDAHTASALAGCTVAAARTTLEDFERLGLIRRDEELYEVPGCLRPLLQQLLETKERPEEVLLARARMLERTVRLLHSCRAVTEPEDSPVHKRLAGLPKTLRFSSPEAAREWLAGRKPALLAAARSAVADGELDTLARRFAAALSRALAAHQGEESAAPEQYQLHELVLGVAERRGLVREKAAALLNLGDLDARSGRSAEALVRYREALEAAREVGDPQPVGRALESIGCTYQELGDFERAADWYGRALVLVQSRGGDGLVDEARLRGRLGAAHTYAGMWGHALRQWKAASAVCRRLGDRAGQARALGEVARVQEYAGHPRQAVVTCQEALRAALEAGDDRLRAAVQLRLADTLDRLGDPVQAELQRSAAERLLERGAADRITASANGST</sequence>
<dbReference type="Proteomes" id="UP000481583">
    <property type="component" value="Unassembled WGS sequence"/>
</dbReference>
<dbReference type="InterPro" id="IPR019734">
    <property type="entry name" value="TPR_rpt"/>
</dbReference>
<dbReference type="PROSITE" id="PS50005">
    <property type="entry name" value="TPR"/>
    <property type="match status" value="1"/>
</dbReference>
<organism evidence="2 3">
    <name type="scientific">Streptomyces coryli</name>
    <dbReference type="NCBI Taxonomy" id="1128680"/>
    <lineage>
        <taxon>Bacteria</taxon>
        <taxon>Bacillati</taxon>
        <taxon>Actinomycetota</taxon>
        <taxon>Actinomycetes</taxon>
        <taxon>Kitasatosporales</taxon>
        <taxon>Streptomycetaceae</taxon>
        <taxon>Streptomyces</taxon>
    </lineage>
</organism>
<reference evidence="2 3" key="1">
    <citation type="submission" date="2020-02" db="EMBL/GenBank/DDBJ databases">
        <title>Whole-genome analyses of novel actinobacteria.</title>
        <authorList>
            <person name="Sahin N."/>
        </authorList>
    </citation>
    <scope>NUCLEOTIDE SEQUENCE [LARGE SCALE GENOMIC DNA]</scope>
    <source>
        <strain evidence="2 3">A7024</strain>
    </source>
</reference>
<protein>
    <submittedName>
        <fullName evidence="2">Tetratricopeptide repeat protein</fullName>
    </submittedName>
</protein>
<evidence type="ECO:0000313" key="3">
    <source>
        <dbReference type="Proteomes" id="UP000481583"/>
    </source>
</evidence>
<dbReference type="Pfam" id="PF13424">
    <property type="entry name" value="TPR_12"/>
    <property type="match status" value="1"/>
</dbReference>
<gene>
    <name evidence="2" type="ORF">G5C51_29660</name>
</gene>
<dbReference type="SUPFAM" id="SSF52540">
    <property type="entry name" value="P-loop containing nucleoside triphosphate hydrolases"/>
    <property type="match status" value="1"/>
</dbReference>
<dbReference type="InterPro" id="IPR027417">
    <property type="entry name" value="P-loop_NTPase"/>
</dbReference>
<dbReference type="AlphaFoldDB" id="A0A6G4U797"/>